<dbReference type="Proteomes" id="UP000035704">
    <property type="component" value="Chromosome"/>
</dbReference>
<keyword evidence="1" id="KW-1133">Transmembrane helix</keyword>
<proteinExistence type="predicted"/>
<dbReference type="InterPro" id="IPR009229">
    <property type="entry name" value="AgrD"/>
</dbReference>
<dbReference type="RefSeq" id="WP_144414763.1">
    <property type="nucleotide sequence ID" value="NZ_CP009687.1"/>
</dbReference>
<gene>
    <name evidence="2" type="ORF">CACET_c23890</name>
</gene>
<evidence type="ECO:0000313" key="2">
    <source>
        <dbReference type="EMBL" id="AKL95835.1"/>
    </source>
</evidence>
<evidence type="ECO:0000313" key="3">
    <source>
        <dbReference type="Proteomes" id="UP000035704"/>
    </source>
</evidence>
<evidence type="ECO:0008006" key="4">
    <source>
        <dbReference type="Google" id="ProtNLM"/>
    </source>
</evidence>
<protein>
    <recommendedName>
        <fullName evidence="4">Cyclic lactone autoinducer peptide</fullName>
    </recommendedName>
</protein>
<dbReference type="KEGG" id="cace:CACET_c23890"/>
<dbReference type="EMBL" id="CP009687">
    <property type="protein sequence ID" value="AKL95835.1"/>
    <property type="molecule type" value="Genomic_DNA"/>
</dbReference>
<organism evidence="2 3">
    <name type="scientific">Clostridium aceticum</name>
    <dbReference type="NCBI Taxonomy" id="84022"/>
    <lineage>
        <taxon>Bacteria</taxon>
        <taxon>Bacillati</taxon>
        <taxon>Bacillota</taxon>
        <taxon>Clostridia</taxon>
        <taxon>Eubacteriales</taxon>
        <taxon>Clostridiaceae</taxon>
        <taxon>Clostridium</taxon>
    </lineage>
</organism>
<keyword evidence="1" id="KW-0812">Transmembrane</keyword>
<reference evidence="2 3" key="1">
    <citation type="submission" date="2014-10" db="EMBL/GenBank/DDBJ databases">
        <title>Genome sequence of Clostridium aceticum DSM 1496.</title>
        <authorList>
            <person name="Poehlein A."/>
            <person name="Schiel-Bengelsdorf B."/>
            <person name="Gottschalk G."/>
            <person name="Duerre P."/>
            <person name="Daniel R."/>
        </authorList>
    </citation>
    <scope>NUCLEOTIDE SEQUENCE [LARGE SCALE GENOMIC DNA]</scope>
    <source>
        <strain evidence="2 3">DSM 1496</strain>
    </source>
</reference>
<dbReference type="OrthoDB" id="1956752at2"/>
<name>A0A0G3WD90_9CLOT</name>
<dbReference type="NCBIfam" id="TIGR04223">
    <property type="entry name" value="quorum_AgrD"/>
    <property type="match status" value="1"/>
</dbReference>
<accession>A0A0G3WD90</accession>
<evidence type="ECO:0000256" key="1">
    <source>
        <dbReference type="SAM" id="Phobius"/>
    </source>
</evidence>
<dbReference type="PATRIC" id="fig|84022.6.peg.2405"/>
<feature type="transmembrane region" description="Helical" evidence="1">
    <location>
        <begin position="12"/>
        <end position="36"/>
    </location>
</feature>
<keyword evidence="3" id="KW-1185">Reference proteome</keyword>
<sequence>MKNNSSILKIALFSIASMFVLASELIAFSGSIVLWGEPKCPKNLLK</sequence>
<dbReference type="AlphaFoldDB" id="A0A0G3WD90"/>
<keyword evidence="1" id="KW-0472">Membrane</keyword>